<evidence type="ECO:0000313" key="8">
    <source>
        <dbReference type="Proteomes" id="UP000064920"/>
    </source>
</evidence>
<sequence length="290" mass="30440">MKWQGRRGSRNIEDRRGRSGGMSRGKAVGGVGGLGLIAIVVIGGLLGVDVSPLLNGVGVGSGGVSTSGAAPITAADKRAGDFVSVTLADTEEIWSEIFTTQVGVPYEPAVLVLFKGVTQSPCGGASGASGPFYCPADQKAYLDTAFFVTMERQMGAGGDFAAAYVVAHEIAHHVQNELGILGQANQLRAQVSEAQSNAISVRIELQADCYSGIWARYAQERFGSLERGDIAEAMNAAKQIGDDTLQRNAGRVPSPHTFTHGTSAQRQRWFETGFEAATLAACDTFGAERL</sequence>
<accession>A0A0N9ZMC0</accession>
<evidence type="ECO:0000313" key="7">
    <source>
        <dbReference type="EMBL" id="ALI54433.1"/>
    </source>
</evidence>
<evidence type="ECO:0000256" key="1">
    <source>
        <dbReference type="ARBA" id="ARBA00004167"/>
    </source>
</evidence>
<gene>
    <name evidence="7" type="ORF">IMCC12053_484</name>
</gene>
<evidence type="ECO:0000256" key="5">
    <source>
        <dbReference type="SAM" id="MobiDB-lite"/>
    </source>
</evidence>
<reference evidence="7 8" key="1">
    <citation type="submission" date="2015-05" db="EMBL/GenBank/DDBJ databases">
        <authorList>
            <person name="Wang D.B."/>
            <person name="Wang M."/>
        </authorList>
    </citation>
    <scope>NUCLEOTIDE SEQUENCE [LARGE SCALE GENOMIC DNA]</scope>
    <source>
        <strain evidence="7 8">IMCC 12053</strain>
    </source>
</reference>
<keyword evidence="7" id="KW-0482">Metalloprotease</keyword>
<evidence type="ECO:0000256" key="4">
    <source>
        <dbReference type="ARBA" id="ARBA00023136"/>
    </source>
</evidence>
<dbReference type="GO" id="GO:0008237">
    <property type="term" value="F:metallopeptidase activity"/>
    <property type="evidence" value="ECO:0007669"/>
    <property type="project" value="UniProtKB-KW"/>
</dbReference>
<keyword evidence="7" id="KW-0645">Protease</keyword>
<protein>
    <submittedName>
        <fullName evidence="7">YpfJ protein, zinc metalloprotease superfamily</fullName>
    </submittedName>
</protein>
<keyword evidence="2 6" id="KW-0812">Transmembrane</keyword>
<dbReference type="OrthoDB" id="9774900at2"/>
<evidence type="ECO:0000256" key="3">
    <source>
        <dbReference type="ARBA" id="ARBA00022989"/>
    </source>
</evidence>
<feature type="transmembrane region" description="Helical" evidence="6">
    <location>
        <begin position="27"/>
        <end position="48"/>
    </location>
</feature>
<keyword evidence="4 6" id="KW-0472">Membrane</keyword>
<dbReference type="GO" id="GO:0016020">
    <property type="term" value="C:membrane"/>
    <property type="evidence" value="ECO:0007669"/>
    <property type="project" value="UniProtKB-SubCell"/>
</dbReference>
<keyword evidence="3 6" id="KW-1133">Transmembrane helix</keyword>
<feature type="region of interest" description="Disordered" evidence="5">
    <location>
        <begin position="1"/>
        <end position="24"/>
    </location>
</feature>
<dbReference type="PANTHER" id="PTHR30168:SF0">
    <property type="entry name" value="INNER MEMBRANE PROTEIN"/>
    <property type="match status" value="1"/>
</dbReference>
<evidence type="ECO:0000256" key="2">
    <source>
        <dbReference type="ARBA" id="ARBA00022692"/>
    </source>
</evidence>
<comment type="subcellular location">
    <subcellularLocation>
        <location evidence="1">Membrane</location>
        <topology evidence="1">Single-pass membrane protein</topology>
    </subcellularLocation>
</comment>
<evidence type="ECO:0000256" key="6">
    <source>
        <dbReference type="SAM" id="Phobius"/>
    </source>
</evidence>
<dbReference type="PATRIC" id="fig|1397108.4.peg.500"/>
<dbReference type="AlphaFoldDB" id="A0A0N9ZMC0"/>
<dbReference type="Pfam" id="PF04228">
    <property type="entry name" value="Zn_peptidase"/>
    <property type="match status" value="1"/>
</dbReference>
<proteinExistence type="predicted"/>
<dbReference type="Proteomes" id="UP000064920">
    <property type="component" value="Chromosome"/>
</dbReference>
<dbReference type="InterPro" id="IPR007343">
    <property type="entry name" value="Uncharacterised_pept_Zn_put"/>
</dbReference>
<name>A0A0N9ZMC0_9RHOB</name>
<dbReference type="KEGG" id="cmar:IMCC12053_484"/>
<organism evidence="7 8">
    <name type="scientific">Celeribacter marinus</name>
    <dbReference type="NCBI Taxonomy" id="1397108"/>
    <lineage>
        <taxon>Bacteria</taxon>
        <taxon>Pseudomonadati</taxon>
        <taxon>Pseudomonadota</taxon>
        <taxon>Alphaproteobacteria</taxon>
        <taxon>Rhodobacterales</taxon>
        <taxon>Roseobacteraceae</taxon>
        <taxon>Celeribacter</taxon>
    </lineage>
</organism>
<dbReference type="GO" id="GO:0006508">
    <property type="term" value="P:proteolysis"/>
    <property type="evidence" value="ECO:0007669"/>
    <property type="project" value="UniProtKB-KW"/>
</dbReference>
<keyword evidence="8" id="KW-1185">Reference proteome</keyword>
<dbReference type="PANTHER" id="PTHR30168">
    <property type="entry name" value="PUTATIVE MEMBRANE PROTEIN YPFJ"/>
    <property type="match status" value="1"/>
</dbReference>
<dbReference type="STRING" id="1397108.IMCC12053_484"/>
<keyword evidence="7" id="KW-0378">Hydrolase</keyword>
<dbReference type="RefSeq" id="WP_062215389.1">
    <property type="nucleotide sequence ID" value="NZ_CP012023.1"/>
</dbReference>
<dbReference type="EMBL" id="CP012023">
    <property type="protein sequence ID" value="ALI54433.1"/>
    <property type="molecule type" value="Genomic_DNA"/>
</dbReference>